<gene>
    <name evidence="2" type="ORF">M747DRAFT_323947</name>
</gene>
<sequence length="617" mass="68193">MSPALFLWVRMPMLHKPSVRYRAKLASNNPVGSTRMDLPGWAAWVMCGAGFTEDRAHIGPGPCCGYHIGDGYFYLWGYHHQMDLQTSTLRAPTLSLLGGKRGGDVAMPPHHTIPIIAFDPQNLSYRHSSGGIIFVPPRVSRTATFGPKRLIPALEPHRSWETTDYFTNGPRQPPPPPPPSPPLPSMPIMLLPTSRLCFVTLLTPLTPIAAAGTGWALCRDLTVPLVIRLEALPLCLWVAVELGRGRGVDGVSFALAGYVPCSWYRGSTGFALKIEELPPDLMSKNWTPLHWSTGRAAVLETSSTNDMASLALYKGTESGPLLGLFCQGNHDLLEKYDVSSLRQQYRRSCLALDRGALIAQSWGKYTISSAFRAGCLLPSIVLSGAQYRGQQCRDIPMIRIIGAVGHASGSRQLLINDHFGHSQQYSWNKQNDEPVWGVACFMLQYITKDGLAALQYPSRAVIAICCPYPPQNRARECFRCAADVSQGSEKEGTVDTTHRYHAERLGRFASGPRSLEDCEPFKTIQNVLPTRALLLKKSTTYAGQNIHLTKDEQCWKTGSGCLDERRPIWSRSKPVIETGTALFHRIVQLLHRSRNRLSNQLMKPVTTAKSEGCSACF</sequence>
<dbReference type="Proteomes" id="UP000253845">
    <property type="component" value="Unassembled WGS sequence"/>
</dbReference>
<reference evidence="2 3" key="1">
    <citation type="submission" date="2018-07" db="EMBL/GenBank/DDBJ databases">
        <title>Section-level genome sequencing of Aspergillus section Nigri to investigate inter- and intra-species variation.</title>
        <authorList>
            <consortium name="DOE Joint Genome Institute"/>
            <person name="Vesth T.C."/>
            <person name="Nybo J.L."/>
            <person name="Theobald S."/>
            <person name="Frisvad J.C."/>
            <person name="Larsen T.O."/>
            <person name="Nielsen K.F."/>
            <person name="Hoof J.B."/>
            <person name="Brandl J."/>
            <person name="Salamov A."/>
            <person name="Riley R."/>
            <person name="Gladden J.M."/>
            <person name="Phatale P."/>
            <person name="Nielsen M.T."/>
            <person name="Lyhne E.K."/>
            <person name="Kogle M.E."/>
            <person name="Strasser K."/>
            <person name="McDonnell E."/>
            <person name="Barry K."/>
            <person name="Clum A."/>
            <person name="Chen C."/>
            <person name="Nolan M."/>
            <person name="Sandor L."/>
            <person name="Kuo A."/>
            <person name="Lipzen A."/>
            <person name="Hainaut M."/>
            <person name="Drula E."/>
            <person name="Tsang A."/>
            <person name="Magnuson J.K."/>
            <person name="Henrissat B."/>
            <person name="Wiebenga A."/>
            <person name="Simmons B.A."/>
            <person name="Makela M.R."/>
            <person name="De vries R.P."/>
            <person name="Grigoriev I.V."/>
            <person name="Mortensen U.H."/>
            <person name="Baker S.E."/>
            <person name="Andersen M.R."/>
        </authorList>
    </citation>
    <scope>NUCLEOTIDE SEQUENCE [LARGE SCALE GENOMIC DNA]</scope>
    <source>
        <strain evidence="2 3">ATCC 13496</strain>
    </source>
</reference>
<organism evidence="2 3">
    <name type="scientific">Aspergillus niger ATCC 13496</name>
    <dbReference type="NCBI Taxonomy" id="1353008"/>
    <lineage>
        <taxon>Eukaryota</taxon>
        <taxon>Fungi</taxon>
        <taxon>Dikarya</taxon>
        <taxon>Ascomycota</taxon>
        <taxon>Pezizomycotina</taxon>
        <taxon>Eurotiomycetes</taxon>
        <taxon>Eurotiomycetidae</taxon>
        <taxon>Eurotiales</taxon>
        <taxon>Aspergillaceae</taxon>
        <taxon>Aspergillus</taxon>
        <taxon>Aspergillus subgen. Circumdati</taxon>
    </lineage>
</organism>
<dbReference type="EMBL" id="KZ851920">
    <property type="protein sequence ID" value="RDH19120.1"/>
    <property type="molecule type" value="Genomic_DNA"/>
</dbReference>
<feature type="region of interest" description="Disordered" evidence="1">
    <location>
        <begin position="162"/>
        <end position="185"/>
    </location>
</feature>
<name>A0A370BXT4_ASPNG</name>
<protein>
    <submittedName>
        <fullName evidence="2">Uncharacterized protein</fullName>
    </submittedName>
</protein>
<proteinExistence type="predicted"/>
<evidence type="ECO:0000313" key="3">
    <source>
        <dbReference type="Proteomes" id="UP000253845"/>
    </source>
</evidence>
<evidence type="ECO:0000256" key="1">
    <source>
        <dbReference type="SAM" id="MobiDB-lite"/>
    </source>
</evidence>
<accession>A0A370BXT4</accession>
<feature type="compositionally biased region" description="Pro residues" evidence="1">
    <location>
        <begin position="171"/>
        <end position="185"/>
    </location>
</feature>
<dbReference type="VEuPathDB" id="FungiDB:M747DRAFT_323947"/>
<dbReference type="AlphaFoldDB" id="A0A370BXT4"/>
<evidence type="ECO:0000313" key="2">
    <source>
        <dbReference type="EMBL" id="RDH19120.1"/>
    </source>
</evidence>